<keyword evidence="9" id="KW-1185">Reference proteome</keyword>
<keyword evidence="5" id="KW-0325">Glycoprotein</keyword>
<dbReference type="RefSeq" id="XP_025031647.1">
    <property type="nucleotide sequence ID" value="XM_025175879.1"/>
</dbReference>
<dbReference type="SMART" id="SM00060">
    <property type="entry name" value="FN3"/>
    <property type="match status" value="4"/>
</dbReference>
<keyword evidence="7" id="KW-0812">Transmembrane</keyword>
<dbReference type="CDD" id="cd00063">
    <property type="entry name" value="FN3"/>
    <property type="match status" value="1"/>
</dbReference>
<dbReference type="GO" id="GO:0019955">
    <property type="term" value="F:cytokine binding"/>
    <property type="evidence" value="ECO:0007669"/>
    <property type="project" value="TreeGrafter"/>
</dbReference>
<dbReference type="InterPro" id="IPR013783">
    <property type="entry name" value="Ig-like_fold"/>
</dbReference>
<dbReference type="InterPro" id="IPR003961">
    <property type="entry name" value="FN3_dom"/>
</dbReference>
<name>A0A9F5J3G4_PYTBI</name>
<dbReference type="AlphaFoldDB" id="A0A9F5J3G4"/>
<dbReference type="SUPFAM" id="SSF49265">
    <property type="entry name" value="Fibronectin type III"/>
    <property type="match status" value="2"/>
</dbReference>
<sequence length="735" mass="83365">MELNDLLRFLGLCFSEHNNSSIQRNTKKSITSAFRCFLSNPDFSSCDYSLCKLHPGWQDDLNYYYDLKNGLHLSWSPLSHTSDSLVYTVFLKWHPQCCEKIERASSPITKERKCILINSNVTIWVTASYSHESCVTTKKISIIPSKIEKCPSPFNIKAYQLFNKLIITWESPRHILQYELQYKEATQRISPWIPVPMKMKAFNVTISDVNPAASYMVHLRCIPRSNGCSVCLWSKEISIPYKLTKKPTVLGNITEEISQGKRSLFLTWKTCESRHTIGYFINIKRMPDPFQGVTSLNLKKAWLHLNLSMATYRIEITAHNELGNSFSVTYIVPEFISTYSDLPGRIIISNQQNYTTITWKLKYNPDCLAIDWGTGIEDMKSKCLCQNETNLILDNLQPYQLYKVMLHALDRQSKDLMKDERTLAVANFYAVEGVPRIGPANVTIPVVAKHSAVVKWTDIPAEECLGFLLGYRIHYTEVLNNISWAVSLNSSMKQHLLTDLKAKTLYRVYISGITRKGEGAQSQPQVFATLKYDQGEFEGMVVGLCLGTIITPAIIVTICSLVLKRSRKSCWPPVPNPRDSRVMQVVERPFPVAVLRPSLQPLLPSPPLNQANKLYVVKNDLGTFPQQMFLSTSPPTERVSTEYSEAVVGEKEGIIPNPLKIHNTVNASEKGKTGLHLDYIGMEFSHKAMQKRSVNLPVRAVHPQKELSKSSGSKGESPVCCSQDSVEQSQWYLRQ</sequence>
<evidence type="ECO:0000256" key="6">
    <source>
        <dbReference type="SAM" id="MobiDB-lite"/>
    </source>
</evidence>
<evidence type="ECO:0000256" key="3">
    <source>
        <dbReference type="ARBA" id="ARBA00023157"/>
    </source>
</evidence>
<dbReference type="Pfam" id="PF00041">
    <property type="entry name" value="fn3"/>
    <property type="match status" value="1"/>
</dbReference>
<organism evidence="9 10">
    <name type="scientific">Python bivittatus</name>
    <name type="common">Burmese python</name>
    <name type="synonym">Python molurus bivittatus</name>
    <dbReference type="NCBI Taxonomy" id="176946"/>
    <lineage>
        <taxon>Eukaryota</taxon>
        <taxon>Metazoa</taxon>
        <taxon>Chordata</taxon>
        <taxon>Craniata</taxon>
        <taxon>Vertebrata</taxon>
        <taxon>Euteleostomi</taxon>
        <taxon>Lepidosauria</taxon>
        <taxon>Squamata</taxon>
        <taxon>Bifurcata</taxon>
        <taxon>Unidentata</taxon>
        <taxon>Episquamata</taxon>
        <taxon>Toxicofera</taxon>
        <taxon>Serpentes</taxon>
        <taxon>Henophidia</taxon>
        <taxon>Pythonidae</taxon>
        <taxon>Python</taxon>
    </lineage>
</organism>
<dbReference type="OrthoDB" id="5968456at2759"/>
<dbReference type="PANTHER" id="PTHR23036">
    <property type="entry name" value="CYTOKINE RECEPTOR"/>
    <property type="match status" value="1"/>
</dbReference>
<dbReference type="Gene3D" id="2.60.40.10">
    <property type="entry name" value="Immunoglobulins"/>
    <property type="match status" value="2"/>
</dbReference>
<evidence type="ECO:0000256" key="2">
    <source>
        <dbReference type="ARBA" id="ARBA00022737"/>
    </source>
</evidence>
<evidence type="ECO:0000313" key="9">
    <source>
        <dbReference type="Proteomes" id="UP000695026"/>
    </source>
</evidence>
<dbReference type="InterPro" id="IPR050379">
    <property type="entry name" value="Type-I_Cytokine_Rcpt"/>
</dbReference>
<keyword evidence="7" id="KW-0472">Membrane</keyword>
<dbReference type="GO" id="GO:0009897">
    <property type="term" value="C:external side of plasma membrane"/>
    <property type="evidence" value="ECO:0007669"/>
    <property type="project" value="TreeGrafter"/>
</dbReference>
<dbReference type="OMA" id="SIWIAVN"/>
<feature type="domain" description="Fibronectin type-III" evidence="8">
    <location>
        <begin position="150"/>
        <end position="247"/>
    </location>
</feature>
<dbReference type="GO" id="GO:0004896">
    <property type="term" value="F:cytokine receptor activity"/>
    <property type="evidence" value="ECO:0007669"/>
    <property type="project" value="TreeGrafter"/>
</dbReference>
<feature type="transmembrane region" description="Helical" evidence="7">
    <location>
        <begin position="540"/>
        <end position="563"/>
    </location>
</feature>
<feature type="region of interest" description="Disordered" evidence="6">
    <location>
        <begin position="702"/>
        <end position="735"/>
    </location>
</feature>
<dbReference type="KEGG" id="pbi:112542588"/>
<evidence type="ECO:0000256" key="7">
    <source>
        <dbReference type="SAM" id="Phobius"/>
    </source>
</evidence>
<keyword evidence="3" id="KW-1015">Disulfide bond</keyword>
<evidence type="ECO:0000313" key="10">
    <source>
        <dbReference type="RefSeq" id="XP_025031647.1"/>
    </source>
</evidence>
<feature type="compositionally biased region" description="Polar residues" evidence="6">
    <location>
        <begin position="720"/>
        <end position="735"/>
    </location>
</feature>
<accession>A0A9F5J3G4</accession>
<dbReference type="InterPro" id="IPR036116">
    <property type="entry name" value="FN3_sf"/>
</dbReference>
<evidence type="ECO:0000256" key="1">
    <source>
        <dbReference type="ARBA" id="ARBA00022729"/>
    </source>
</evidence>
<keyword evidence="4" id="KW-0675">Receptor</keyword>
<evidence type="ECO:0000256" key="4">
    <source>
        <dbReference type="ARBA" id="ARBA00023170"/>
    </source>
</evidence>
<proteinExistence type="predicted"/>
<dbReference type="PANTHER" id="PTHR23036:SF194">
    <property type="entry name" value="FIBRONECTIN TYPE-III DOMAIN-CONTAINING PROTEIN"/>
    <property type="match status" value="1"/>
</dbReference>
<evidence type="ECO:0000256" key="5">
    <source>
        <dbReference type="ARBA" id="ARBA00023180"/>
    </source>
</evidence>
<dbReference type="Proteomes" id="UP000695026">
    <property type="component" value="Unplaced"/>
</dbReference>
<keyword evidence="2" id="KW-0677">Repeat</keyword>
<evidence type="ECO:0000259" key="8">
    <source>
        <dbReference type="PROSITE" id="PS50853"/>
    </source>
</evidence>
<gene>
    <name evidence="10" type="primary">LOC112542588</name>
</gene>
<keyword evidence="7" id="KW-1133">Transmembrane helix</keyword>
<dbReference type="PROSITE" id="PS50853">
    <property type="entry name" value="FN3"/>
    <property type="match status" value="2"/>
</dbReference>
<feature type="domain" description="Fibronectin type-III" evidence="8">
    <location>
        <begin position="438"/>
        <end position="532"/>
    </location>
</feature>
<dbReference type="GeneID" id="112542588"/>
<reference evidence="10" key="1">
    <citation type="submission" date="2025-08" db="UniProtKB">
        <authorList>
            <consortium name="RefSeq"/>
        </authorList>
    </citation>
    <scope>IDENTIFICATION</scope>
    <source>
        <tissue evidence="10">Liver</tissue>
    </source>
</reference>
<keyword evidence="1" id="KW-0732">Signal</keyword>
<dbReference type="GO" id="GO:0043235">
    <property type="term" value="C:receptor complex"/>
    <property type="evidence" value="ECO:0007669"/>
    <property type="project" value="TreeGrafter"/>
</dbReference>
<protein>
    <submittedName>
        <fullName evidence="10">Interleukin-31 receptor subunit alpha-like</fullName>
    </submittedName>
</protein>